<dbReference type="Pfam" id="PF05896">
    <property type="entry name" value="NQRA_N"/>
    <property type="match status" value="1"/>
</dbReference>
<gene>
    <name evidence="3" type="ORF">SAMN04489859_1004164</name>
</gene>
<dbReference type="Pfam" id="PF24836">
    <property type="entry name" value="NQRA_2nd"/>
    <property type="match status" value="1"/>
</dbReference>
<dbReference type="GO" id="GO:0006814">
    <property type="term" value="P:sodium ion transport"/>
    <property type="evidence" value="ECO:0007669"/>
    <property type="project" value="InterPro"/>
</dbReference>
<name>A0A1H8FPA8_9RHOB</name>
<keyword evidence="3" id="KW-0830">Ubiquinone</keyword>
<dbReference type="InterPro" id="IPR056148">
    <property type="entry name" value="NQRA_2nd"/>
</dbReference>
<dbReference type="Proteomes" id="UP000199054">
    <property type="component" value="Unassembled WGS sequence"/>
</dbReference>
<dbReference type="PANTHER" id="PTHR37839">
    <property type="entry name" value="NA(+)-TRANSLOCATING NADH-QUINONE REDUCTASE SUBUNIT A"/>
    <property type="match status" value="1"/>
</dbReference>
<proteinExistence type="predicted"/>
<dbReference type="SUPFAM" id="SSF51230">
    <property type="entry name" value="Single hybrid motif"/>
    <property type="match status" value="1"/>
</dbReference>
<dbReference type="GO" id="GO:0016655">
    <property type="term" value="F:oxidoreductase activity, acting on NAD(P)H, quinone or similar compound as acceptor"/>
    <property type="evidence" value="ECO:0007669"/>
    <property type="project" value="InterPro"/>
</dbReference>
<evidence type="ECO:0000259" key="1">
    <source>
        <dbReference type="Pfam" id="PF05896"/>
    </source>
</evidence>
<feature type="domain" description="NqrA second alpha/beta" evidence="2">
    <location>
        <begin position="117"/>
        <end position="248"/>
    </location>
</feature>
<reference evidence="3 4" key="1">
    <citation type="submission" date="2016-10" db="EMBL/GenBank/DDBJ databases">
        <authorList>
            <person name="de Groot N.N."/>
        </authorList>
    </citation>
    <scope>NUCLEOTIDE SEQUENCE [LARGE SCALE GENOMIC DNA]</scope>
    <source>
        <strain evidence="3 4">DSM 8512</strain>
    </source>
</reference>
<dbReference type="OrthoDB" id="9774536at2"/>
<dbReference type="STRING" id="34002.SAMN04489859_1004164"/>
<dbReference type="EMBL" id="FODE01000004">
    <property type="protein sequence ID" value="SEN33533.1"/>
    <property type="molecule type" value="Genomic_DNA"/>
</dbReference>
<accession>A0A1H8FPA8</accession>
<dbReference type="RefSeq" id="WP_090610748.1">
    <property type="nucleotide sequence ID" value="NZ_CP067124.1"/>
</dbReference>
<keyword evidence="4" id="KW-1185">Reference proteome</keyword>
<feature type="domain" description="NqrA N-terminal barrel-sandwich hybrid" evidence="1">
    <location>
        <begin position="31"/>
        <end position="94"/>
    </location>
</feature>
<dbReference type="InterPro" id="IPR008703">
    <property type="entry name" value="NqrA"/>
</dbReference>
<protein>
    <submittedName>
        <fullName evidence="3">Na+-transporting NADH:ubiquinone oxidoreductase subunit A</fullName>
    </submittedName>
</protein>
<evidence type="ECO:0000313" key="3">
    <source>
        <dbReference type="EMBL" id="SEN33533.1"/>
    </source>
</evidence>
<sequence length="415" mass="44196">MLKPALSAGLILPDMPVSSPDDGPHDLLTDQAALTPGRGEELRIEPLVAEGDRVAQGQPVAHLRAAPEVALVAPMSGRVASILLQPGRRLVQMVLFREGDDRHCFDISGQGPDALAGLMRRSGLWRALRSRPFGRMPRADETPAAIFVMAIDSRPAAPDPLIALQGRHEDFQRGLTALATLTTHLYLCGGVGLALPGGVRRIRCGALHPQGLAGIQIHRHHPARIEAPVWDIHAEDVAALGALLADGMLPPTRLVSVTGAALHRARLLRCQPGADLRGLCHDITRPGPHQILAGDRIGGHAAHWLGPRDRQVSVLPRGEGRDRGHWFNAALRRAARPLPIIPTAALDQALGGDIPAAALIRALASGDSEGVVRLGALSLLEEDLALADYVTGADPTLSSQLRVLLQRIHAEEVPQ</sequence>
<dbReference type="PANTHER" id="PTHR37839:SF1">
    <property type="entry name" value="NA(+)-TRANSLOCATING NADH-QUINONE REDUCTASE SUBUNIT A"/>
    <property type="match status" value="1"/>
</dbReference>
<organism evidence="3 4">
    <name type="scientific">Paracoccus alcaliphilus</name>
    <dbReference type="NCBI Taxonomy" id="34002"/>
    <lineage>
        <taxon>Bacteria</taxon>
        <taxon>Pseudomonadati</taxon>
        <taxon>Pseudomonadota</taxon>
        <taxon>Alphaproteobacteria</taxon>
        <taxon>Rhodobacterales</taxon>
        <taxon>Paracoccaceae</taxon>
        <taxon>Paracoccus</taxon>
    </lineage>
</organism>
<dbReference type="InterPro" id="IPR056147">
    <property type="entry name" value="NQRA_N"/>
</dbReference>
<dbReference type="Gene3D" id="2.40.50.100">
    <property type="match status" value="1"/>
</dbReference>
<evidence type="ECO:0000313" key="4">
    <source>
        <dbReference type="Proteomes" id="UP000199054"/>
    </source>
</evidence>
<evidence type="ECO:0000259" key="2">
    <source>
        <dbReference type="Pfam" id="PF24836"/>
    </source>
</evidence>
<dbReference type="InterPro" id="IPR011053">
    <property type="entry name" value="Single_hybrid_motif"/>
</dbReference>
<dbReference type="AlphaFoldDB" id="A0A1H8FPA8"/>